<evidence type="ECO:0000313" key="3">
    <source>
        <dbReference type="Proteomes" id="UP000269396"/>
    </source>
</evidence>
<feature type="compositionally biased region" description="Polar residues" evidence="1">
    <location>
        <begin position="121"/>
        <end position="135"/>
    </location>
</feature>
<evidence type="ECO:0000313" key="2">
    <source>
        <dbReference type="EMBL" id="VDP66376.1"/>
    </source>
</evidence>
<keyword evidence="3" id="KW-1185">Reference proteome</keyword>
<gene>
    <name evidence="2" type="ORF">SMTD_LOCUS14626</name>
</gene>
<feature type="region of interest" description="Disordered" evidence="1">
    <location>
        <begin position="110"/>
        <end position="135"/>
    </location>
</feature>
<organism evidence="2 3">
    <name type="scientific">Schistosoma mattheei</name>
    <dbReference type="NCBI Taxonomy" id="31246"/>
    <lineage>
        <taxon>Eukaryota</taxon>
        <taxon>Metazoa</taxon>
        <taxon>Spiralia</taxon>
        <taxon>Lophotrochozoa</taxon>
        <taxon>Platyhelminthes</taxon>
        <taxon>Trematoda</taxon>
        <taxon>Digenea</taxon>
        <taxon>Strigeidida</taxon>
        <taxon>Schistosomatoidea</taxon>
        <taxon>Schistosomatidae</taxon>
        <taxon>Schistosoma</taxon>
    </lineage>
</organism>
<evidence type="ECO:0000256" key="1">
    <source>
        <dbReference type="SAM" id="MobiDB-lite"/>
    </source>
</evidence>
<proteinExistence type="predicted"/>
<dbReference type="EMBL" id="UZAL01034857">
    <property type="protein sequence ID" value="VDP66376.1"/>
    <property type="molecule type" value="Genomic_DNA"/>
</dbReference>
<dbReference type="Proteomes" id="UP000269396">
    <property type="component" value="Unassembled WGS sequence"/>
</dbReference>
<sequence length="242" mass="27243">MTRRTFLGVDCATKSPVDFHTTLGMFSLDGDAWFFLALSTWVRSPTEFLETTFSFKDPELGDPSLLRESITVDVMMVLSFNMPSLVLMHAPSVVDLSTYLFFTNRCPRQDVPKTRPEPRSTRSYQNDTQRSGCQSTRPQFVHSYSIFETGIGCITKPDRNTVELCETKEAVLPQTEAMEFAETESNLNPLNQCEAFVTDIKQLFKNPPIIMHDSAAGQEFDLGKINFMYAISCACSGILVNQ</sequence>
<name>A0A183PJU0_9TREM</name>
<dbReference type="AlphaFoldDB" id="A0A183PJU0"/>
<reference evidence="2 3" key="1">
    <citation type="submission" date="2018-11" db="EMBL/GenBank/DDBJ databases">
        <authorList>
            <consortium name="Pathogen Informatics"/>
        </authorList>
    </citation>
    <scope>NUCLEOTIDE SEQUENCE [LARGE SCALE GENOMIC DNA]</scope>
    <source>
        <strain>Denwood</strain>
        <strain evidence="3">Zambia</strain>
    </source>
</reference>
<feature type="compositionally biased region" description="Basic and acidic residues" evidence="1">
    <location>
        <begin position="110"/>
        <end position="120"/>
    </location>
</feature>
<protein>
    <submittedName>
        <fullName evidence="2">Uncharacterized protein</fullName>
    </submittedName>
</protein>
<accession>A0A183PJU0</accession>